<dbReference type="STRING" id="860228.Ccan_01760"/>
<dbReference type="HOGENOM" id="CLU_027420_3_0_10"/>
<keyword evidence="14" id="KW-1185">Reference proteome</keyword>
<dbReference type="GO" id="GO:0009113">
    <property type="term" value="P:purine nucleobase biosynthetic process"/>
    <property type="evidence" value="ECO:0007669"/>
    <property type="project" value="InterPro"/>
</dbReference>
<dbReference type="RefSeq" id="WP_013996293.1">
    <property type="nucleotide sequence ID" value="NC_015846.1"/>
</dbReference>
<proteinExistence type="inferred from homology"/>
<reference evidence="13 14" key="1">
    <citation type="journal article" date="2011" name="J. Bacteriol.">
        <title>Complete genome sequence of the dog commensal and human pathogen Capnocytophaga canimorsus strain 5.</title>
        <authorList>
            <person name="Manfredi P."/>
            <person name="Pagni M."/>
            <person name="Cornelis G.R."/>
        </authorList>
    </citation>
    <scope>NUCLEOTIDE SEQUENCE [LARGE SCALE GENOMIC DNA]</scope>
    <source>
        <strain evidence="14">5</strain>
    </source>
</reference>
<evidence type="ECO:0000256" key="5">
    <source>
        <dbReference type="ARBA" id="ARBA00022755"/>
    </source>
</evidence>
<dbReference type="EMBL" id="CP002113">
    <property type="protein sequence ID" value="AEK22298.1"/>
    <property type="molecule type" value="Genomic_DNA"/>
</dbReference>
<gene>
    <name evidence="10" type="primary">purD</name>
    <name evidence="13" type="ordered locus">Ccan_01760</name>
</gene>
<dbReference type="InterPro" id="IPR000115">
    <property type="entry name" value="PRibGlycinamide_synth"/>
</dbReference>
<dbReference type="Pfam" id="PF02844">
    <property type="entry name" value="GARS_N"/>
    <property type="match status" value="1"/>
</dbReference>
<evidence type="ECO:0000259" key="12">
    <source>
        <dbReference type="PROSITE" id="PS50975"/>
    </source>
</evidence>
<dbReference type="PANTHER" id="PTHR43472:SF1">
    <property type="entry name" value="PHOSPHORIBOSYLAMINE--GLYCINE LIGASE, CHLOROPLASTIC"/>
    <property type="match status" value="1"/>
</dbReference>
<evidence type="ECO:0000256" key="11">
    <source>
        <dbReference type="PROSITE-ProRule" id="PRU00409"/>
    </source>
</evidence>
<dbReference type="SMART" id="SM01209">
    <property type="entry name" value="GARS_A"/>
    <property type="match status" value="1"/>
</dbReference>
<dbReference type="InterPro" id="IPR011054">
    <property type="entry name" value="Rudment_hybrid_motif"/>
</dbReference>
<keyword evidence="6 11" id="KW-0067">ATP-binding</keyword>
<dbReference type="Gene3D" id="3.30.470.20">
    <property type="entry name" value="ATP-grasp fold, B domain"/>
    <property type="match status" value="1"/>
</dbReference>
<comment type="similarity">
    <text evidence="7 10">Belongs to the GARS family.</text>
</comment>
<evidence type="ECO:0000313" key="14">
    <source>
        <dbReference type="Proteomes" id="UP000008895"/>
    </source>
</evidence>
<dbReference type="InterPro" id="IPR037123">
    <property type="entry name" value="PRibGlycinamide_synth_C_sf"/>
</dbReference>
<dbReference type="PANTHER" id="PTHR43472">
    <property type="entry name" value="PHOSPHORIBOSYLAMINE--GLYCINE LIGASE"/>
    <property type="match status" value="1"/>
</dbReference>
<evidence type="ECO:0000256" key="4">
    <source>
        <dbReference type="ARBA" id="ARBA00022741"/>
    </source>
</evidence>
<dbReference type="Pfam" id="PF02843">
    <property type="entry name" value="GARS_C"/>
    <property type="match status" value="1"/>
</dbReference>
<dbReference type="Gene3D" id="3.30.1490.20">
    <property type="entry name" value="ATP-grasp fold, A domain"/>
    <property type="match status" value="1"/>
</dbReference>
<dbReference type="InterPro" id="IPR020560">
    <property type="entry name" value="PRibGlycinamide_synth_C-dom"/>
</dbReference>
<dbReference type="eggNOG" id="COG0151">
    <property type="taxonomic scope" value="Bacteria"/>
</dbReference>
<dbReference type="GO" id="GO:0004637">
    <property type="term" value="F:phosphoribosylamine-glycine ligase activity"/>
    <property type="evidence" value="ECO:0007669"/>
    <property type="project" value="UniProtKB-UniRule"/>
</dbReference>
<evidence type="ECO:0000256" key="3">
    <source>
        <dbReference type="ARBA" id="ARBA00022598"/>
    </source>
</evidence>
<dbReference type="SUPFAM" id="SSF56059">
    <property type="entry name" value="Glutathione synthetase ATP-binding domain-like"/>
    <property type="match status" value="1"/>
</dbReference>
<evidence type="ECO:0000256" key="2">
    <source>
        <dbReference type="ARBA" id="ARBA00013255"/>
    </source>
</evidence>
<evidence type="ECO:0000256" key="10">
    <source>
        <dbReference type="HAMAP-Rule" id="MF_00138"/>
    </source>
</evidence>
<dbReference type="GO" id="GO:0005524">
    <property type="term" value="F:ATP binding"/>
    <property type="evidence" value="ECO:0007669"/>
    <property type="project" value="UniProtKB-UniRule"/>
</dbReference>
<evidence type="ECO:0000256" key="7">
    <source>
        <dbReference type="ARBA" id="ARBA00038345"/>
    </source>
</evidence>
<protein>
    <recommendedName>
        <fullName evidence="2 10">Phosphoribosylamine--glycine ligase</fullName>
        <ecNumber evidence="2 10">6.3.4.13</ecNumber>
    </recommendedName>
    <alternativeName>
        <fullName evidence="10">GARS</fullName>
    </alternativeName>
    <alternativeName>
        <fullName evidence="8 10">Glycinamide ribonucleotide synthetase</fullName>
    </alternativeName>
    <alternativeName>
        <fullName evidence="9 10">Phosphoribosylglycinamide synthetase</fullName>
    </alternativeName>
</protein>
<dbReference type="GO" id="GO:0006189">
    <property type="term" value="P:'de novo' IMP biosynthetic process"/>
    <property type="evidence" value="ECO:0007669"/>
    <property type="project" value="UniProtKB-UniRule"/>
</dbReference>
<dbReference type="Pfam" id="PF01071">
    <property type="entry name" value="GARS_A"/>
    <property type="match status" value="1"/>
</dbReference>
<dbReference type="InterPro" id="IPR013815">
    <property type="entry name" value="ATP_grasp_subdomain_1"/>
</dbReference>
<evidence type="ECO:0000256" key="9">
    <source>
        <dbReference type="ARBA" id="ARBA00042864"/>
    </source>
</evidence>
<dbReference type="SUPFAM" id="SSF51246">
    <property type="entry name" value="Rudiment single hybrid motif"/>
    <property type="match status" value="1"/>
</dbReference>
<dbReference type="InterPro" id="IPR016185">
    <property type="entry name" value="PreATP-grasp_dom_sf"/>
</dbReference>
<dbReference type="SUPFAM" id="SSF52440">
    <property type="entry name" value="PreATP-grasp domain"/>
    <property type="match status" value="1"/>
</dbReference>
<dbReference type="PROSITE" id="PS50975">
    <property type="entry name" value="ATP_GRASP"/>
    <property type="match status" value="1"/>
</dbReference>
<dbReference type="OrthoDB" id="9807240at2"/>
<dbReference type="NCBIfam" id="TIGR00877">
    <property type="entry name" value="purD"/>
    <property type="match status" value="1"/>
</dbReference>
<evidence type="ECO:0000256" key="6">
    <source>
        <dbReference type="ARBA" id="ARBA00022840"/>
    </source>
</evidence>
<comment type="catalytic activity">
    <reaction evidence="10">
        <text>5-phospho-beta-D-ribosylamine + glycine + ATP = N(1)-(5-phospho-beta-D-ribosyl)glycinamide + ADP + phosphate + H(+)</text>
        <dbReference type="Rhea" id="RHEA:17453"/>
        <dbReference type="ChEBI" id="CHEBI:15378"/>
        <dbReference type="ChEBI" id="CHEBI:30616"/>
        <dbReference type="ChEBI" id="CHEBI:43474"/>
        <dbReference type="ChEBI" id="CHEBI:57305"/>
        <dbReference type="ChEBI" id="CHEBI:58681"/>
        <dbReference type="ChEBI" id="CHEBI:143788"/>
        <dbReference type="ChEBI" id="CHEBI:456216"/>
        <dbReference type="EC" id="6.3.4.13"/>
    </reaction>
</comment>
<dbReference type="InterPro" id="IPR020562">
    <property type="entry name" value="PRibGlycinamide_synth_N"/>
</dbReference>
<dbReference type="AlphaFoldDB" id="F9YQD0"/>
<evidence type="ECO:0000256" key="8">
    <source>
        <dbReference type="ARBA" id="ARBA00042242"/>
    </source>
</evidence>
<dbReference type="KEGG" id="ccm:Ccan_01760"/>
<name>F9YQD0_CAPCC</name>
<dbReference type="Proteomes" id="UP000008895">
    <property type="component" value="Chromosome"/>
</dbReference>
<dbReference type="FunFam" id="3.90.600.10:FF:000001">
    <property type="entry name" value="Trifunctional purine biosynthetic protein adenosine-3"/>
    <property type="match status" value="1"/>
</dbReference>
<dbReference type="GO" id="GO:0046872">
    <property type="term" value="F:metal ion binding"/>
    <property type="evidence" value="ECO:0007669"/>
    <property type="project" value="InterPro"/>
</dbReference>
<keyword evidence="3 10" id="KW-0436">Ligase</keyword>
<dbReference type="InterPro" id="IPR011761">
    <property type="entry name" value="ATP-grasp"/>
</dbReference>
<sequence length="423" mass="46558">MNILILGSGGREHAFALKISQSSLCSRLFVAPGNGGTSQIAENINIVPTDFQSVKKIVLEKNITMVIVGPEDPLVHGIYDFFQKDTDLSHVQVVGPSQKGATLEGSKEFAKEFMKRHQIPTAKYESFTAETLQKGYEFLETLSPPYVLKADGLAAGKGVLIVQQLEEAKAELKNMLMNQKFGAAGKKVVIEQFLSGIELSCFVLTDGTNYKILPTAKDYKRIGEADTGLNTGGMGAVSPVPFADASLMQKIENRIVKPTILGLQKEKIIYQGFIFIGLIKVNDDPYVIEYNVRMGDPETEVVLPRIKSDLIPIFKSLKDNALHQTTLEIIPESATTVMMVSGGYPEDYEKGKIISGIENIKDSIVFHAGTTLKNNNLETSGGRVLAVTSFGQNFKEALQKSYESIAKIHFDKMYFRKDIGFDL</sequence>
<feature type="domain" description="ATP-grasp" evidence="12">
    <location>
        <begin position="111"/>
        <end position="322"/>
    </location>
</feature>
<dbReference type="SMART" id="SM01210">
    <property type="entry name" value="GARS_C"/>
    <property type="match status" value="1"/>
</dbReference>
<evidence type="ECO:0000313" key="13">
    <source>
        <dbReference type="EMBL" id="AEK22298.1"/>
    </source>
</evidence>
<dbReference type="EC" id="6.3.4.13" evidence="2 10"/>
<dbReference type="HAMAP" id="MF_00138">
    <property type="entry name" value="GARS"/>
    <property type="match status" value="1"/>
</dbReference>
<dbReference type="InterPro" id="IPR020561">
    <property type="entry name" value="PRibGlycinamid_synth_ATP-grasp"/>
</dbReference>
<evidence type="ECO:0000256" key="1">
    <source>
        <dbReference type="ARBA" id="ARBA00005174"/>
    </source>
</evidence>
<dbReference type="Gene3D" id="3.40.50.20">
    <property type="match status" value="1"/>
</dbReference>
<accession>F9YQD0</accession>
<organism evidence="13 14">
    <name type="scientific">Capnocytophaga canimorsus (strain 5)</name>
    <dbReference type="NCBI Taxonomy" id="860228"/>
    <lineage>
        <taxon>Bacteria</taxon>
        <taxon>Pseudomonadati</taxon>
        <taxon>Bacteroidota</taxon>
        <taxon>Flavobacteriia</taxon>
        <taxon>Flavobacteriales</taxon>
        <taxon>Flavobacteriaceae</taxon>
        <taxon>Capnocytophaga</taxon>
    </lineage>
</organism>
<comment type="pathway">
    <text evidence="1 10">Purine metabolism; IMP biosynthesis via de novo pathway; N(1)-(5-phospho-D-ribosyl)glycinamide from 5-phospho-alpha-D-ribose 1-diphosphate: step 2/2.</text>
</comment>
<keyword evidence="4 11" id="KW-0547">Nucleotide-binding</keyword>
<dbReference type="UniPathway" id="UPA00074">
    <property type="reaction ID" value="UER00125"/>
</dbReference>
<dbReference type="Gene3D" id="3.90.600.10">
    <property type="entry name" value="Phosphoribosylglycinamide synthetase, C-terminal domain"/>
    <property type="match status" value="1"/>
</dbReference>
<keyword evidence="5 10" id="KW-0658">Purine biosynthesis</keyword>